<proteinExistence type="predicted"/>
<dbReference type="InterPro" id="IPR001387">
    <property type="entry name" value="Cro/C1-type_HTH"/>
</dbReference>
<keyword evidence="2" id="KW-1185">Reference proteome</keyword>
<name>A0ABT9W081_9BACI</name>
<dbReference type="Pfam" id="PF22871">
    <property type="entry name" value="AimR"/>
    <property type="match status" value="1"/>
</dbReference>
<organism evidence="1 2">
    <name type="scientific">Caldalkalibacillus horti</name>
    <dbReference type="NCBI Taxonomy" id="77523"/>
    <lineage>
        <taxon>Bacteria</taxon>
        <taxon>Bacillati</taxon>
        <taxon>Bacillota</taxon>
        <taxon>Bacilli</taxon>
        <taxon>Bacillales</taxon>
        <taxon>Bacillaceae</taxon>
        <taxon>Caldalkalibacillus</taxon>
    </lineage>
</organism>
<gene>
    <name evidence="1" type="ORF">J2S11_002574</name>
</gene>
<dbReference type="Proteomes" id="UP001235840">
    <property type="component" value="Unassembled WGS sequence"/>
</dbReference>
<dbReference type="InterPro" id="IPR010982">
    <property type="entry name" value="Lambda_DNA-bd_dom_sf"/>
</dbReference>
<protein>
    <submittedName>
        <fullName evidence="1">Transcriptional regulator with XRE-family HTH domain</fullName>
    </submittedName>
</protein>
<dbReference type="SUPFAM" id="SSF47413">
    <property type="entry name" value="lambda repressor-like DNA-binding domains"/>
    <property type="match status" value="1"/>
</dbReference>
<sequence>MLRERILQTLDKQDNIDQRKLARIAGLSESSISRFLHGFEEVNFESVLKMVKHLYPQEEIEIMRDYIVTQKSRNARHGLEYCIMNKLTDELEVLIENLKDSANPLDKEWAGMYVLIRVMEKGDIALEDLLIKVEMYNPKEIEMDVLKSILKGYIYFNLNEYQSLTFHVRDVEHKIIKIKSNFIKDSFKVRYSLLMSTVKKQTNDLESSRNFSYIVLGQEHFQHVKGTAYHQIGYSYMLDDFHKADEKFNKAMNFYISQQNEHHINKLKLDRCFLYSYHQLDQDFNLPLENCSHLLNYIFYLIQKDEQSLALSHLNEINEENLSDWDQAFYWYYTGLLTEDTSDFYKSVEHFIQLGEYFFLRLPIDELRKLGENENALNILSTKENNNEKINKANPFK</sequence>
<dbReference type="InterPro" id="IPR047705">
    <property type="entry name" value="AimR-like"/>
</dbReference>
<dbReference type="EMBL" id="JAUSTY010000010">
    <property type="protein sequence ID" value="MDQ0166658.1"/>
    <property type="molecule type" value="Genomic_DNA"/>
</dbReference>
<comment type="caution">
    <text evidence="1">The sequence shown here is derived from an EMBL/GenBank/DDBJ whole genome shotgun (WGS) entry which is preliminary data.</text>
</comment>
<dbReference type="NCBIfam" id="NF038310">
    <property type="entry name" value="lysogeny_AimR"/>
    <property type="match status" value="1"/>
</dbReference>
<accession>A0ABT9W081</accession>
<dbReference type="CDD" id="cd00093">
    <property type="entry name" value="HTH_XRE"/>
    <property type="match status" value="1"/>
</dbReference>
<evidence type="ECO:0000313" key="1">
    <source>
        <dbReference type="EMBL" id="MDQ0166658.1"/>
    </source>
</evidence>
<reference evidence="1 2" key="1">
    <citation type="submission" date="2023-07" db="EMBL/GenBank/DDBJ databases">
        <title>Genomic Encyclopedia of Type Strains, Phase IV (KMG-IV): sequencing the most valuable type-strain genomes for metagenomic binning, comparative biology and taxonomic classification.</title>
        <authorList>
            <person name="Goeker M."/>
        </authorList>
    </citation>
    <scope>NUCLEOTIDE SEQUENCE [LARGE SCALE GENOMIC DNA]</scope>
    <source>
        <strain evidence="1 2">DSM 12751</strain>
    </source>
</reference>
<dbReference type="RefSeq" id="WP_307395042.1">
    <property type="nucleotide sequence ID" value="NZ_BAAADK010000047.1"/>
</dbReference>
<evidence type="ECO:0000313" key="2">
    <source>
        <dbReference type="Proteomes" id="UP001235840"/>
    </source>
</evidence>